<sequence>MLKNNKKLSDIFSKVSLVIILFTIMVIVDIPLKFIPYIKISTGAYFLPFYLCPIGLFLSVLSLKLNKNKIGYIALILNVCMVLLEAIFMVVGFKFLVH</sequence>
<evidence type="ECO:0000313" key="3">
    <source>
        <dbReference type="Proteomes" id="UP000627781"/>
    </source>
</evidence>
<dbReference type="EMBL" id="JACSRA010000024">
    <property type="protein sequence ID" value="MBD7912497.1"/>
    <property type="molecule type" value="Genomic_DNA"/>
</dbReference>
<feature type="transmembrane region" description="Helical" evidence="1">
    <location>
        <begin position="70"/>
        <end position="97"/>
    </location>
</feature>
<gene>
    <name evidence="2" type="ORF">H9661_14130</name>
</gene>
<dbReference type="Proteomes" id="UP000627781">
    <property type="component" value="Unassembled WGS sequence"/>
</dbReference>
<feature type="transmembrane region" description="Helical" evidence="1">
    <location>
        <begin position="44"/>
        <end position="63"/>
    </location>
</feature>
<organism evidence="2 3">
    <name type="scientific">Clostridium cibarium</name>
    <dbReference type="NCBI Taxonomy" id="2762247"/>
    <lineage>
        <taxon>Bacteria</taxon>
        <taxon>Bacillati</taxon>
        <taxon>Bacillota</taxon>
        <taxon>Clostridia</taxon>
        <taxon>Eubacteriales</taxon>
        <taxon>Clostridiaceae</taxon>
        <taxon>Clostridium</taxon>
    </lineage>
</organism>
<evidence type="ECO:0000313" key="2">
    <source>
        <dbReference type="EMBL" id="MBD7912497.1"/>
    </source>
</evidence>
<dbReference type="RefSeq" id="WP_143317732.1">
    <property type="nucleotide sequence ID" value="NZ_JACSRA010000024.1"/>
</dbReference>
<name>A0ABR8PWE0_9CLOT</name>
<keyword evidence="1" id="KW-1133">Transmembrane helix</keyword>
<comment type="caution">
    <text evidence="2">The sequence shown here is derived from an EMBL/GenBank/DDBJ whole genome shotgun (WGS) entry which is preliminary data.</text>
</comment>
<keyword evidence="1" id="KW-0812">Transmembrane</keyword>
<keyword evidence="3" id="KW-1185">Reference proteome</keyword>
<evidence type="ECO:0000256" key="1">
    <source>
        <dbReference type="SAM" id="Phobius"/>
    </source>
</evidence>
<keyword evidence="1" id="KW-0472">Membrane</keyword>
<protein>
    <submittedName>
        <fullName evidence="2">Uncharacterized protein</fullName>
    </submittedName>
</protein>
<accession>A0ABR8PWE0</accession>
<proteinExistence type="predicted"/>
<feature type="transmembrane region" description="Helical" evidence="1">
    <location>
        <begin position="12"/>
        <end position="32"/>
    </location>
</feature>
<reference evidence="2 3" key="1">
    <citation type="submission" date="2020-08" db="EMBL/GenBank/DDBJ databases">
        <title>A Genomic Blueprint of the Chicken Gut Microbiome.</title>
        <authorList>
            <person name="Gilroy R."/>
            <person name="Ravi A."/>
            <person name="Getino M."/>
            <person name="Pursley I."/>
            <person name="Horton D.L."/>
            <person name="Alikhan N.-F."/>
            <person name="Baker D."/>
            <person name="Gharbi K."/>
            <person name="Hall N."/>
            <person name="Watson M."/>
            <person name="Adriaenssens E.M."/>
            <person name="Foster-Nyarko E."/>
            <person name="Jarju S."/>
            <person name="Secka A."/>
            <person name="Antonio M."/>
            <person name="Oren A."/>
            <person name="Chaudhuri R."/>
            <person name="La Ragione R.M."/>
            <person name="Hildebrand F."/>
            <person name="Pallen M.J."/>
        </authorList>
    </citation>
    <scope>NUCLEOTIDE SEQUENCE [LARGE SCALE GENOMIC DNA]</scope>
    <source>
        <strain evidence="2 3">Sa3CVN1</strain>
    </source>
</reference>